<dbReference type="Proteomes" id="UP001473302">
    <property type="component" value="Unassembled WGS sequence"/>
</dbReference>
<evidence type="ECO:0000313" key="2">
    <source>
        <dbReference type="Proteomes" id="UP001473302"/>
    </source>
</evidence>
<evidence type="ECO:0000313" key="1">
    <source>
        <dbReference type="EMBL" id="GAA5814075.1"/>
    </source>
</evidence>
<keyword evidence="2" id="KW-1185">Reference proteome</keyword>
<gene>
    <name evidence="1" type="ORF">MFLAVUS_007565</name>
</gene>
<dbReference type="EMBL" id="BAABUK010000019">
    <property type="protein sequence ID" value="GAA5814075.1"/>
    <property type="molecule type" value="Genomic_DNA"/>
</dbReference>
<proteinExistence type="predicted"/>
<sequence length="71" mass="8287">MCDISIRLDDAVKAKVLEIADEKFTSEQAGLRRRTSELLEKLQALPFRKSKFPTKLYYDQSVEKLARKLKK</sequence>
<comment type="caution">
    <text evidence="1">The sequence shown here is derived from an EMBL/GenBank/DDBJ whole genome shotgun (WGS) entry which is preliminary data.</text>
</comment>
<reference evidence="1 2" key="1">
    <citation type="submission" date="2024-04" db="EMBL/GenBank/DDBJ databases">
        <title>genome sequences of Mucor flavus KT1a and Helicostylum pulchrum KT1b strains isolated from the surface of a dry-aged beef.</title>
        <authorList>
            <person name="Toyotome T."/>
            <person name="Hosono M."/>
            <person name="Torimaru M."/>
            <person name="Fukuda K."/>
            <person name="Mikami N."/>
        </authorList>
    </citation>
    <scope>NUCLEOTIDE SEQUENCE [LARGE SCALE GENOMIC DNA]</scope>
    <source>
        <strain evidence="1 2">KT1a</strain>
    </source>
</reference>
<accession>A0ABP9Z4N4</accession>
<organism evidence="1 2">
    <name type="scientific">Mucor flavus</name>
    <dbReference type="NCBI Taxonomy" id="439312"/>
    <lineage>
        <taxon>Eukaryota</taxon>
        <taxon>Fungi</taxon>
        <taxon>Fungi incertae sedis</taxon>
        <taxon>Mucoromycota</taxon>
        <taxon>Mucoromycotina</taxon>
        <taxon>Mucoromycetes</taxon>
        <taxon>Mucorales</taxon>
        <taxon>Mucorineae</taxon>
        <taxon>Mucoraceae</taxon>
        <taxon>Mucor</taxon>
    </lineage>
</organism>
<name>A0ABP9Z4N4_9FUNG</name>
<protein>
    <submittedName>
        <fullName evidence="1">Uncharacterized protein</fullName>
    </submittedName>
</protein>